<dbReference type="EMBL" id="BKCJ010000350">
    <property type="protein sequence ID" value="GEU32402.1"/>
    <property type="molecule type" value="Genomic_DNA"/>
</dbReference>
<dbReference type="AlphaFoldDB" id="A0A6L2J6U6"/>
<gene>
    <name evidence="2" type="ORF">Tci_004380</name>
</gene>
<sequence length="137" mass="15863">MNNQSEIHGALLDRVVQDHEDGFELLHKFSSPNRQANGEGECTIEAISSALYEEDPKRGMSKRAPKAIVTLYDREVEEILSDCTIRRRGVSSYKEYLIKWRDLLDSEASWEAKDLLWQFANEIKRYHEDGTTRTSRA</sequence>
<keyword evidence="2" id="KW-0808">Transferase</keyword>
<dbReference type="InterPro" id="IPR016197">
    <property type="entry name" value="Chromo-like_dom_sf"/>
</dbReference>
<proteinExistence type="predicted"/>
<name>A0A6L2J6U6_TANCI</name>
<dbReference type="Pfam" id="PF00385">
    <property type="entry name" value="Chromo"/>
    <property type="match status" value="1"/>
</dbReference>
<dbReference type="InterPro" id="IPR000953">
    <property type="entry name" value="Chromo/chromo_shadow_dom"/>
</dbReference>
<organism evidence="2">
    <name type="scientific">Tanacetum cinerariifolium</name>
    <name type="common">Dalmatian daisy</name>
    <name type="synonym">Chrysanthemum cinerariifolium</name>
    <dbReference type="NCBI Taxonomy" id="118510"/>
    <lineage>
        <taxon>Eukaryota</taxon>
        <taxon>Viridiplantae</taxon>
        <taxon>Streptophyta</taxon>
        <taxon>Embryophyta</taxon>
        <taxon>Tracheophyta</taxon>
        <taxon>Spermatophyta</taxon>
        <taxon>Magnoliopsida</taxon>
        <taxon>eudicotyledons</taxon>
        <taxon>Gunneridae</taxon>
        <taxon>Pentapetalae</taxon>
        <taxon>asterids</taxon>
        <taxon>campanulids</taxon>
        <taxon>Asterales</taxon>
        <taxon>Asteraceae</taxon>
        <taxon>Asteroideae</taxon>
        <taxon>Anthemideae</taxon>
        <taxon>Anthemidinae</taxon>
        <taxon>Tanacetum</taxon>
    </lineage>
</organism>
<accession>A0A6L2J6U6</accession>
<dbReference type="GO" id="GO:0032259">
    <property type="term" value="P:methylation"/>
    <property type="evidence" value="ECO:0007669"/>
    <property type="project" value="UniProtKB-KW"/>
</dbReference>
<protein>
    <submittedName>
        <fullName evidence="2">Histone H3-K9 methyltransferase</fullName>
    </submittedName>
</protein>
<feature type="domain" description="Chromo" evidence="1">
    <location>
        <begin position="74"/>
        <end position="137"/>
    </location>
</feature>
<evidence type="ECO:0000259" key="1">
    <source>
        <dbReference type="PROSITE" id="PS50013"/>
    </source>
</evidence>
<keyword evidence="2" id="KW-0489">Methyltransferase</keyword>
<dbReference type="PROSITE" id="PS50013">
    <property type="entry name" value="CHROMO_2"/>
    <property type="match status" value="1"/>
</dbReference>
<reference evidence="2" key="1">
    <citation type="journal article" date="2019" name="Sci. Rep.">
        <title>Draft genome of Tanacetum cinerariifolium, the natural source of mosquito coil.</title>
        <authorList>
            <person name="Yamashiro T."/>
            <person name="Shiraishi A."/>
            <person name="Satake H."/>
            <person name="Nakayama K."/>
        </authorList>
    </citation>
    <scope>NUCLEOTIDE SEQUENCE</scope>
</reference>
<dbReference type="Gene3D" id="2.40.50.40">
    <property type="match status" value="1"/>
</dbReference>
<comment type="caution">
    <text evidence="2">The sequence shown here is derived from an EMBL/GenBank/DDBJ whole genome shotgun (WGS) entry which is preliminary data.</text>
</comment>
<dbReference type="InterPro" id="IPR023780">
    <property type="entry name" value="Chromo_domain"/>
</dbReference>
<evidence type="ECO:0000313" key="2">
    <source>
        <dbReference type="EMBL" id="GEU32402.1"/>
    </source>
</evidence>
<dbReference type="SMART" id="SM00298">
    <property type="entry name" value="CHROMO"/>
    <property type="match status" value="1"/>
</dbReference>
<dbReference type="SUPFAM" id="SSF54160">
    <property type="entry name" value="Chromo domain-like"/>
    <property type="match status" value="1"/>
</dbReference>
<dbReference type="GO" id="GO:0008168">
    <property type="term" value="F:methyltransferase activity"/>
    <property type="evidence" value="ECO:0007669"/>
    <property type="project" value="UniProtKB-KW"/>
</dbReference>